<sequence>MSSTNGTISGAQTSFTGTWKPEGYEATFNGNVTKSISNWRVSPASLDPSNLEDLTGKYTMQDDGLSYIGKDNIKLTFTKAGNKKIEITGDLDEPLSERTTVGGSGTWTLSLAK</sequence>
<proteinExistence type="predicted"/>
<protein>
    <submittedName>
        <fullName evidence="2">Uncharacterized protein</fullName>
    </submittedName>
</protein>
<accession>A0A5N6E0D7</accession>
<name>A0A5N6E0D7_ASPPA</name>
<feature type="compositionally biased region" description="Polar residues" evidence="1">
    <location>
        <begin position="1"/>
        <end position="17"/>
    </location>
</feature>
<dbReference type="Proteomes" id="UP000326532">
    <property type="component" value="Unassembled WGS sequence"/>
</dbReference>
<reference evidence="2 3" key="1">
    <citation type="submission" date="2019-04" db="EMBL/GenBank/DDBJ databases">
        <title>Fungal friends and foes A comparative genomics study of 23 Aspergillus species from section Flavi.</title>
        <authorList>
            <consortium name="DOE Joint Genome Institute"/>
            <person name="Kjaerbolling I."/>
            <person name="Vesth T.C."/>
            <person name="Frisvad J.C."/>
            <person name="Nybo J.L."/>
            <person name="Theobald S."/>
            <person name="Kildgaard S."/>
            <person name="Petersen T.I."/>
            <person name="Kuo A."/>
            <person name="Sato A."/>
            <person name="Lyhne E.K."/>
            <person name="Kogle M.E."/>
            <person name="Wiebenga A."/>
            <person name="Kun R.S."/>
            <person name="Lubbers R.J."/>
            <person name="Makela M.R."/>
            <person name="Barry K."/>
            <person name="Chovatia M."/>
            <person name="Clum A."/>
            <person name="Daum C."/>
            <person name="Haridas S."/>
            <person name="He G."/>
            <person name="LaButti K."/>
            <person name="Lipzen A."/>
            <person name="Mondo S."/>
            <person name="Pangilinan J."/>
            <person name="Riley R."/>
            <person name="Salamov A."/>
            <person name="Simmons B.A."/>
            <person name="Magnuson J.K."/>
            <person name="Henrissat B."/>
            <person name="Mortensen U.H."/>
            <person name="Larsen T.O."/>
            <person name="De vries R.P."/>
            <person name="Grigoriev I.V."/>
            <person name="Machida M."/>
            <person name="Baker S.E."/>
            <person name="Andersen M.R."/>
        </authorList>
    </citation>
    <scope>NUCLEOTIDE SEQUENCE [LARGE SCALE GENOMIC DNA]</scope>
    <source>
        <strain evidence="2 3">CBS 117618</strain>
    </source>
</reference>
<evidence type="ECO:0000313" key="2">
    <source>
        <dbReference type="EMBL" id="KAB8210976.1"/>
    </source>
</evidence>
<evidence type="ECO:0000313" key="3">
    <source>
        <dbReference type="Proteomes" id="UP000326532"/>
    </source>
</evidence>
<organism evidence="2 3">
    <name type="scientific">Aspergillus parasiticus</name>
    <dbReference type="NCBI Taxonomy" id="5067"/>
    <lineage>
        <taxon>Eukaryota</taxon>
        <taxon>Fungi</taxon>
        <taxon>Dikarya</taxon>
        <taxon>Ascomycota</taxon>
        <taxon>Pezizomycotina</taxon>
        <taxon>Eurotiomycetes</taxon>
        <taxon>Eurotiomycetidae</taxon>
        <taxon>Eurotiales</taxon>
        <taxon>Aspergillaceae</taxon>
        <taxon>Aspergillus</taxon>
        <taxon>Aspergillus subgen. Circumdati</taxon>
    </lineage>
</organism>
<dbReference type="VEuPathDB" id="FungiDB:BDV34DRAFT_185913"/>
<feature type="region of interest" description="Disordered" evidence="1">
    <location>
        <begin position="1"/>
        <end position="22"/>
    </location>
</feature>
<keyword evidence="3" id="KW-1185">Reference proteome</keyword>
<dbReference type="AlphaFoldDB" id="A0A5N6E0D7"/>
<gene>
    <name evidence="2" type="ORF">BDV34DRAFT_185913</name>
</gene>
<evidence type="ECO:0000256" key="1">
    <source>
        <dbReference type="SAM" id="MobiDB-lite"/>
    </source>
</evidence>
<dbReference type="EMBL" id="ML734940">
    <property type="protein sequence ID" value="KAB8210976.1"/>
    <property type="molecule type" value="Genomic_DNA"/>
</dbReference>